<dbReference type="Gene3D" id="1.10.10.440">
    <property type="entry name" value="FF domain"/>
    <property type="match status" value="1"/>
</dbReference>
<dbReference type="eggNOG" id="ENOG502SD49">
    <property type="taxonomic scope" value="Eukaryota"/>
</dbReference>
<dbReference type="EMBL" id="HE681721">
    <property type="protein sequence ID" value="CCG25861.1"/>
    <property type="molecule type" value="Genomic_DNA"/>
</dbReference>
<evidence type="ECO:0008006" key="4">
    <source>
        <dbReference type="Google" id="ProtNLM"/>
    </source>
</evidence>
<dbReference type="KEGG" id="cot:CORT_0C04870"/>
<keyword evidence="3" id="KW-1185">Reference proteome</keyword>
<dbReference type="OrthoDB" id="4023202at2759"/>
<sequence length="439" mass="50873">MKALFIYSIPQSSDWYIVITDTSNHFYFNSKDGNAYWQLSDLVGKYGIIIEQFFASVNFDQLGLLFAKSRGLKLPKREKYDESNVSRSDLVRRDQKDVPDEVEIVYENEYISNDNNDVNEGPNSGNKSSQSAPSPVKGIVSGYSSSEEEVEEEEDVTDRASEEARQQVLEEDEIGVDALVSQVLEQRGVEDEQSDNESQVSLDLSVDDEPDQKASAIQEFEEMLNNYSSQISSFDSWDIIEDQLVKEFIKYPIYHSIGSRREKAEIFQNWVDSREDEEESFPTGHDSEKIFPTQKILFLSLLQQHKDQVKSSFYQEFYTSHYKEINNIDIPKSTKEETYRNYKKFIQDFAKFEKDYKKTAEYKKGVNVKVMKLKEYLSSQQNFPKGSFAINPESSFFENWVDLLNQFFKDDTTVAEAEINFLLGDEKRLSSYIAKLNES</sequence>
<evidence type="ECO:0000313" key="3">
    <source>
        <dbReference type="Proteomes" id="UP000005018"/>
    </source>
</evidence>
<feature type="region of interest" description="Disordered" evidence="1">
    <location>
        <begin position="108"/>
        <end position="172"/>
    </location>
</feature>
<reference evidence="2 3" key="1">
    <citation type="journal article" date="2012" name="PLoS ONE">
        <title>Sequence and analysis of the genome of the pathogenic yeast Candida orthopsilosis.</title>
        <authorList>
            <person name="Riccombeni A."/>
            <person name="Vidanes G."/>
            <person name="Proux-Wera E."/>
            <person name="Wolfe K.H."/>
            <person name="Butler G."/>
        </authorList>
    </citation>
    <scope>NUCLEOTIDE SEQUENCE [LARGE SCALE GENOMIC DNA]</scope>
    <source>
        <strain evidence="2 3">Co 90-125</strain>
    </source>
</reference>
<evidence type="ECO:0000256" key="1">
    <source>
        <dbReference type="SAM" id="MobiDB-lite"/>
    </source>
</evidence>
<dbReference type="HOGENOM" id="CLU_049045_0_0_1"/>
<protein>
    <recommendedName>
        <fullName evidence="4">FF domain-containing protein</fullName>
    </recommendedName>
</protein>
<feature type="region of interest" description="Disordered" evidence="1">
    <location>
        <begin position="187"/>
        <end position="210"/>
    </location>
</feature>
<feature type="compositionally biased region" description="Acidic residues" evidence="1">
    <location>
        <begin position="146"/>
        <end position="156"/>
    </location>
</feature>
<evidence type="ECO:0000313" key="2">
    <source>
        <dbReference type="EMBL" id="CCG25861.1"/>
    </source>
</evidence>
<organism evidence="2 3">
    <name type="scientific">Candida orthopsilosis (strain 90-125)</name>
    <name type="common">Yeast</name>
    <dbReference type="NCBI Taxonomy" id="1136231"/>
    <lineage>
        <taxon>Eukaryota</taxon>
        <taxon>Fungi</taxon>
        <taxon>Dikarya</taxon>
        <taxon>Ascomycota</taxon>
        <taxon>Saccharomycotina</taxon>
        <taxon>Pichiomycetes</taxon>
        <taxon>Debaryomycetaceae</taxon>
        <taxon>Candida/Lodderomyces clade</taxon>
        <taxon>Candida</taxon>
    </lineage>
</organism>
<dbReference type="GeneID" id="14539823"/>
<dbReference type="RefSeq" id="XP_003868765.1">
    <property type="nucleotide sequence ID" value="XM_003868717.1"/>
</dbReference>
<dbReference type="SUPFAM" id="SSF81698">
    <property type="entry name" value="FF domain"/>
    <property type="match status" value="1"/>
</dbReference>
<feature type="compositionally biased region" description="Polar residues" evidence="1">
    <location>
        <begin position="110"/>
        <end position="133"/>
    </location>
</feature>
<dbReference type="AlphaFoldDB" id="H8X301"/>
<gene>
    <name evidence="2" type="ORF">CORT_0C04870</name>
</gene>
<dbReference type="InterPro" id="IPR036517">
    <property type="entry name" value="FF_domain_sf"/>
</dbReference>
<accession>H8X301</accession>
<dbReference type="Proteomes" id="UP000005018">
    <property type="component" value="Chromosome 3"/>
</dbReference>
<proteinExistence type="predicted"/>
<name>H8X301_CANO9</name>